<name>A0ABR2UKK6_9PEZI</name>
<dbReference type="InterPro" id="IPR023296">
    <property type="entry name" value="Glyco_hydro_beta-prop_sf"/>
</dbReference>
<keyword evidence="6" id="KW-0999">Mitochondrion inner membrane</keyword>
<keyword evidence="10 12" id="KW-0472">Membrane</keyword>
<evidence type="ECO:0000256" key="2">
    <source>
        <dbReference type="ARBA" id="ARBA00009865"/>
    </source>
</evidence>
<evidence type="ECO:0000256" key="10">
    <source>
        <dbReference type="ARBA" id="ARBA00023136"/>
    </source>
</evidence>
<evidence type="ECO:0000256" key="6">
    <source>
        <dbReference type="ARBA" id="ARBA00022792"/>
    </source>
</evidence>
<dbReference type="InterPro" id="IPR018108">
    <property type="entry name" value="MCP_transmembrane"/>
</dbReference>
<evidence type="ECO:0000313" key="15">
    <source>
        <dbReference type="Proteomes" id="UP001408356"/>
    </source>
</evidence>
<dbReference type="InterPro" id="IPR002067">
    <property type="entry name" value="MCP"/>
</dbReference>
<feature type="repeat" description="Solcar" evidence="12">
    <location>
        <begin position="107"/>
        <end position="193"/>
    </location>
</feature>
<comment type="caution">
    <text evidence="14">The sequence shown here is derived from an EMBL/GenBank/DDBJ whole genome shotgun (WGS) entry which is preliminary data.</text>
</comment>
<keyword evidence="8" id="KW-1133">Transmembrane helix</keyword>
<evidence type="ECO:0000256" key="11">
    <source>
        <dbReference type="ARBA" id="ARBA00023295"/>
    </source>
</evidence>
<dbReference type="Proteomes" id="UP001408356">
    <property type="component" value="Unassembled WGS sequence"/>
</dbReference>
<feature type="repeat" description="Solcar" evidence="12">
    <location>
        <begin position="7"/>
        <end position="97"/>
    </location>
</feature>
<proteinExistence type="inferred from homology"/>
<dbReference type="Pfam" id="PF17851">
    <property type="entry name" value="GH43_C2"/>
    <property type="match status" value="1"/>
</dbReference>
<sequence>MSDPKPLPFIYQFAAGAVAGVSEILVMYPLDVVKTRVQLQTGTGSGADHYNGMVDCFKKIVRNEGASRLYRGITAPILMEAPKRATKFAANDSWGKFYREAFGIAKMNQSLSILTGASAGATEAFVVVPFELVKIRLQNKASASLYSGPLDVVKKTIANEGVFALYNGLESTLWRHILWNAGYFGVIFQVRSLLPKAQTKQGQISNDIIAGSIGGTVGTILNTPMDVVKSRIQNSPKVAGSVPKYNWAWPAVMTVAKEEGFAALYKGFLPKVLRLGPGGGILLVVYTGVMDFFHGGVYVDSKEIPIGGRVSDRPEAALTTIVAPTSAYSNSSYYNPILPGFHPDPSCIFVPEWDNTFFCASSSFNAFPGIPIHASKDLQNWKLIGNVLNRKEQLPRLAETNRSTSGIWAPALRFHGGVFYIVTTLVDDDRAADDTSRWDNVIFKADNPYEPLSWTNAIHFDFVGYDTSPFWDVERQVYMTGSHAYHVFPGIQQAEANLDTGEVGEWVTIWNGTGGLAPEGPHIYFKDGYYYLLAAEGGTGLQHMVTMARSKNIDGPYESNPLNPVLTNANISSYFQTVGHADLFQDQTGNWWAVALSTRSGPDYLNYPMGRETVLTPVTWAEGEFPAFTAVSGEMSGWPLPSTSFDIHGKGPFINEGDTVDFEPNSTLPAHFTYWRYPVPESYVISPPNHPSTLRLNPSSFNLTALNGNYAGPAGQTFIGRRQQDTLFTYSVNLDFSPKLLEEEAGISVFLTQNHHLDLGIVMLPANSSTAPFTGTNTTESLDDPYTLVPHFRFRGISYVTVPDPVIVPVPKIWTGISLRLEIRASNMTHYTFSAGPADAKSQMQTLIEVSNTAVSWGFTGAIQRLMLLSVNLFSWRLQNGYGKRSPGVDSSAMDQVEE</sequence>
<keyword evidence="15" id="KW-1185">Reference proteome</keyword>
<dbReference type="PRINTS" id="PR00926">
    <property type="entry name" value="MITOCARRIER"/>
</dbReference>
<dbReference type="InterPro" id="IPR013320">
    <property type="entry name" value="ConA-like_dom_sf"/>
</dbReference>
<evidence type="ECO:0000256" key="9">
    <source>
        <dbReference type="ARBA" id="ARBA00023128"/>
    </source>
</evidence>
<dbReference type="InterPro" id="IPR051795">
    <property type="entry name" value="Glycosyl_Hydrlase_43"/>
</dbReference>
<dbReference type="PROSITE" id="PS50920">
    <property type="entry name" value="SOLCAR"/>
    <property type="match status" value="3"/>
</dbReference>
<dbReference type="PANTHER" id="PTHR42812">
    <property type="entry name" value="BETA-XYLOSIDASE"/>
    <property type="match status" value="1"/>
</dbReference>
<dbReference type="InterPro" id="IPR041542">
    <property type="entry name" value="GH43_C2"/>
</dbReference>
<evidence type="ECO:0000259" key="13">
    <source>
        <dbReference type="Pfam" id="PF17851"/>
    </source>
</evidence>
<evidence type="ECO:0000313" key="14">
    <source>
        <dbReference type="EMBL" id="KAK9415148.1"/>
    </source>
</evidence>
<evidence type="ECO:0000256" key="8">
    <source>
        <dbReference type="ARBA" id="ARBA00022989"/>
    </source>
</evidence>
<dbReference type="EMBL" id="JARVKF010000418">
    <property type="protein sequence ID" value="KAK9415148.1"/>
    <property type="molecule type" value="Genomic_DNA"/>
</dbReference>
<dbReference type="Gene3D" id="2.60.120.200">
    <property type="match status" value="1"/>
</dbReference>
<dbReference type="Gene3D" id="2.115.10.20">
    <property type="entry name" value="Glycosyl hydrolase domain, family 43"/>
    <property type="match status" value="1"/>
</dbReference>
<keyword evidence="11" id="KW-0326">Glycosidase</keyword>
<comment type="subcellular location">
    <subcellularLocation>
        <location evidence="1">Mitochondrion inner membrane</location>
        <topology evidence="1">Multi-pass membrane protein</topology>
    </subcellularLocation>
</comment>
<dbReference type="Pfam" id="PF00153">
    <property type="entry name" value="Mito_carr"/>
    <property type="match status" value="3"/>
</dbReference>
<feature type="repeat" description="Solcar" evidence="12">
    <location>
        <begin position="202"/>
        <end position="292"/>
    </location>
</feature>
<dbReference type="SUPFAM" id="SSF103506">
    <property type="entry name" value="Mitochondrial carrier"/>
    <property type="match status" value="1"/>
</dbReference>
<gene>
    <name evidence="14" type="ORF">SUNI508_01996</name>
</gene>
<comment type="similarity">
    <text evidence="2">Belongs to the glycosyl hydrolase 43 family.</text>
</comment>
<feature type="domain" description="Beta-xylosidase C-terminal Concanavalin A-like" evidence="13">
    <location>
        <begin position="661"/>
        <end position="764"/>
    </location>
</feature>
<evidence type="ECO:0000256" key="7">
    <source>
        <dbReference type="ARBA" id="ARBA00022801"/>
    </source>
</evidence>
<dbReference type="SUPFAM" id="SSF75005">
    <property type="entry name" value="Arabinanase/levansucrase/invertase"/>
    <property type="match status" value="1"/>
</dbReference>
<reference evidence="14 15" key="1">
    <citation type="journal article" date="2024" name="J. Plant Pathol.">
        <title>Sequence and assembly of the genome of Seiridium unicorne, isolate CBS 538.82, causal agent of cypress canker disease.</title>
        <authorList>
            <person name="Scali E."/>
            <person name="Rocca G.D."/>
            <person name="Danti R."/>
            <person name="Garbelotto M."/>
            <person name="Barberini S."/>
            <person name="Baroncelli R."/>
            <person name="Emiliani G."/>
        </authorList>
    </citation>
    <scope>NUCLEOTIDE SEQUENCE [LARGE SCALE GENOMIC DNA]</scope>
    <source>
        <strain evidence="14 15">BM-138-508</strain>
    </source>
</reference>
<evidence type="ECO:0000256" key="12">
    <source>
        <dbReference type="PROSITE-ProRule" id="PRU00282"/>
    </source>
</evidence>
<evidence type="ECO:0000256" key="5">
    <source>
        <dbReference type="ARBA" id="ARBA00022737"/>
    </source>
</evidence>
<evidence type="ECO:0000256" key="1">
    <source>
        <dbReference type="ARBA" id="ARBA00004448"/>
    </source>
</evidence>
<dbReference type="Gene3D" id="1.50.40.10">
    <property type="entry name" value="Mitochondrial carrier domain"/>
    <property type="match status" value="1"/>
</dbReference>
<keyword evidence="4 12" id="KW-0812">Transmembrane</keyword>
<dbReference type="SUPFAM" id="SSF49899">
    <property type="entry name" value="Concanavalin A-like lectins/glucanases"/>
    <property type="match status" value="1"/>
</dbReference>
<organism evidence="14 15">
    <name type="scientific">Seiridium unicorne</name>
    <dbReference type="NCBI Taxonomy" id="138068"/>
    <lineage>
        <taxon>Eukaryota</taxon>
        <taxon>Fungi</taxon>
        <taxon>Dikarya</taxon>
        <taxon>Ascomycota</taxon>
        <taxon>Pezizomycotina</taxon>
        <taxon>Sordariomycetes</taxon>
        <taxon>Xylariomycetidae</taxon>
        <taxon>Amphisphaeriales</taxon>
        <taxon>Sporocadaceae</taxon>
        <taxon>Seiridium</taxon>
    </lineage>
</organism>
<keyword evidence="7" id="KW-0378">Hydrolase</keyword>
<keyword evidence="3" id="KW-0813">Transport</keyword>
<dbReference type="InterPro" id="IPR023395">
    <property type="entry name" value="MCP_dom_sf"/>
</dbReference>
<evidence type="ECO:0000256" key="4">
    <source>
        <dbReference type="ARBA" id="ARBA00022692"/>
    </source>
</evidence>
<keyword evidence="5" id="KW-0677">Repeat</keyword>
<keyword evidence="9" id="KW-0496">Mitochondrion</keyword>
<accession>A0ABR2UKK6</accession>
<dbReference type="PANTHER" id="PTHR42812:SF17">
    <property type="entry name" value="BETA-XYLOSIDASE C-TERMINAL CONCANAVALIN A-LIKE DOMAIN-CONTAINING PROTEIN-RELATED"/>
    <property type="match status" value="1"/>
</dbReference>
<dbReference type="InterPro" id="IPR006710">
    <property type="entry name" value="Glyco_hydro_43"/>
</dbReference>
<dbReference type="CDD" id="cd18833">
    <property type="entry name" value="GH43_PcXyl-like"/>
    <property type="match status" value="1"/>
</dbReference>
<dbReference type="Pfam" id="PF04616">
    <property type="entry name" value="Glyco_hydro_43"/>
    <property type="match status" value="1"/>
</dbReference>
<protein>
    <recommendedName>
        <fullName evidence="13">Beta-xylosidase C-terminal Concanavalin A-like domain-containing protein</fullName>
    </recommendedName>
</protein>
<evidence type="ECO:0000256" key="3">
    <source>
        <dbReference type="ARBA" id="ARBA00022448"/>
    </source>
</evidence>